<gene>
    <name evidence="7" type="ORF">HMPREF9944_02360</name>
</gene>
<evidence type="ECO:0000256" key="5">
    <source>
        <dbReference type="ARBA" id="ARBA00041564"/>
    </source>
</evidence>
<dbReference type="NCBIfam" id="TIGR00543">
    <property type="entry name" value="isochor_syn"/>
    <property type="match status" value="1"/>
</dbReference>
<dbReference type="OrthoDB" id="9806579at2"/>
<dbReference type="Gene3D" id="3.60.120.10">
    <property type="entry name" value="Anthranilate synthase"/>
    <property type="match status" value="1"/>
</dbReference>
<dbReference type="GO" id="GO:0008909">
    <property type="term" value="F:isochorismate synthase activity"/>
    <property type="evidence" value="ECO:0007669"/>
    <property type="project" value="UniProtKB-EC"/>
</dbReference>
<dbReference type="PANTHER" id="PTHR42839">
    <property type="entry name" value="ISOCHORISMATE SYNTHASE ENTC"/>
    <property type="match status" value="1"/>
</dbReference>
<evidence type="ECO:0000256" key="2">
    <source>
        <dbReference type="ARBA" id="ARBA00005297"/>
    </source>
</evidence>
<evidence type="ECO:0000256" key="4">
    <source>
        <dbReference type="ARBA" id="ARBA00023235"/>
    </source>
</evidence>
<protein>
    <recommendedName>
        <fullName evidence="3">isochorismate synthase</fullName>
        <ecNumber evidence="3">5.4.4.2</ecNumber>
    </recommendedName>
    <alternativeName>
        <fullName evidence="5">Isochorismate mutase</fullName>
    </alternativeName>
</protein>
<dbReference type="AlphaFoldDB" id="H1HQ35"/>
<dbReference type="InterPro" id="IPR005801">
    <property type="entry name" value="ADC_synthase"/>
</dbReference>
<comment type="catalytic activity">
    <reaction evidence="1">
        <text>chorismate = isochorismate</text>
        <dbReference type="Rhea" id="RHEA:18985"/>
        <dbReference type="ChEBI" id="CHEBI:29748"/>
        <dbReference type="ChEBI" id="CHEBI:29780"/>
        <dbReference type="EC" id="5.4.4.2"/>
    </reaction>
</comment>
<dbReference type="RefSeq" id="WP_008566381.1">
    <property type="nucleotide sequence ID" value="NZ_JH594510.1"/>
</dbReference>
<evidence type="ECO:0000259" key="6">
    <source>
        <dbReference type="Pfam" id="PF00425"/>
    </source>
</evidence>
<evidence type="ECO:0000256" key="1">
    <source>
        <dbReference type="ARBA" id="ARBA00000799"/>
    </source>
</evidence>
<evidence type="ECO:0000313" key="8">
    <source>
        <dbReference type="Proteomes" id="UP000003167"/>
    </source>
</evidence>
<dbReference type="HOGENOM" id="CLU_006493_8_0_10"/>
<dbReference type="EMBL" id="AGEK01000039">
    <property type="protein sequence ID" value="EHO67035.1"/>
    <property type="molecule type" value="Genomic_DNA"/>
</dbReference>
<reference evidence="7 8" key="1">
    <citation type="submission" date="2011-12" db="EMBL/GenBank/DDBJ databases">
        <title>The Genome Sequence of Prevotella maculosa OT 289.</title>
        <authorList>
            <consortium name="The Broad Institute Genome Sequencing Platform"/>
            <person name="Earl A."/>
            <person name="Ward D."/>
            <person name="Feldgarden M."/>
            <person name="Gevers D."/>
            <person name="Izard J."/>
            <person name="Blanton J.M."/>
            <person name="Mathney J."/>
            <person name="Tanner A.C."/>
            <person name="Dewhirst F.E."/>
            <person name="Young S.K."/>
            <person name="Zeng Q."/>
            <person name="Gargeya S."/>
            <person name="Fitzgerald M."/>
            <person name="Haas B."/>
            <person name="Abouelleil A."/>
            <person name="Alvarado L."/>
            <person name="Arachchi H.M."/>
            <person name="Berlin A."/>
            <person name="Chapman S.B."/>
            <person name="Gearin G."/>
            <person name="Goldberg J."/>
            <person name="Griggs A."/>
            <person name="Gujja S."/>
            <person name="Hansen M."/>
            <person name="Heiman D."/>
            <person name="Howarth C."/>
            <person name="Larimer J."/>
            <person name="Lui A."/>
            <person name="MacDonald P.J.P."/>
            <person name="McCowen C."/>
            <person name="Montmayeur A."/>
            <person name="Murphy C."/>
            <person name="Neiman D."/>
            <person name="Pearson M."/>
            <person name="Priest M."/>
            <person name="Roberts A."/>
            <person name="Saif S."/>
            <person name="Shea T."/>
            <person name="Sisk P."/>
            <person name="Stolte C."/>
            <person name="Sykes S."/>
            <person name="Wortman J."/>
            <person name="Nusbaum C."/>
            <person name="Birren B."/>
        </authorList>
    </citation>
    <scope>NUCLEOTIDE SEQUENCE [LARGE SCALE GENOMIC DNA]</scope>
    <source>
        <strain evidence="7 8">OT 289</strain>
    </source>
</reference>
<dbReference type="STRING" id="999422.HMPREF9944_02360"/>
<dbReference type="PATRIC" id="fig|999422.3.peg.2384"/>
<dbReference type="Proteomes" id="UP000003167">
    <property type="component" value="Unassembled WGS sequence"/>
</dbReference>
<dbReference type="Pfam" id="PF00425">
    <property type="entry name" value="Chorismate_bind"/>
    <property type="match status" value="1"/>
</dbReference>
<dbReference type="EC" id="5.4.4.2" evidence="3"/>
<proteinExistence type="inferred from homology"/>
<comment type="caution">
    <text evidence="7">The sequence shown here is derived from an EMBL/GenBank/DDBJ whole genome shotgun (WGS) entry which is preliminary data.</text>
</comment>
<keyword evidence="8" id="KW-1185">Reference proteome</keyword>
<dbReference type="InterPro" id="IPR004561">
    <property type="entry name" value="IsoChor_synthase"/>
</dbReference>
<evidence type="ECO:0000256" key="3">
    <source>
        <dbReference type="ARBA" id="ARBA00012824"/>
    </source>
</evidence>
<sequence length="336" mass="37999">MTVIVAYRLPEAQKYRLIRSTHEPLVIPSYASLSGLSGFVFAPFSVSASAPLLVIPADDVQECYCEKCKAEAGAAGIEVVASDRDSYHEDFRRFRANLLSGRFQKIVLSRHIEVESKEDLDPMHLFSRACTLYPHQFVCLVSTPRSGTWLMATPEVLIERKPGESLWHTMALAGTMRKAGAWEDKDCREQQYVADYIGRSLSVYAEETVKSEPYTRMAANLYHRCTDFHFSLKHDEEVGRVLSALHPTPAVCGIPKQAALEFILNNESHERKYYSGFCGPLNMDGATHLYVSLRCMEIMDNVCRLYAGGGLLIDSEEKREWEETEIKLNTMLNVLR</sequence>
<comment type="similarity">
    <text evidence="2">Belongs to the isochorismate synthase family.</text>
</comment>
<name>H1HQ35_9BACT</name>
<accession>H1HQ35</accession>
<feature type="domain" description="Chorismate-utilising enzyme C-terminal" evidence="6">
    <location>
        <begin position="84"/>
        <end position="327"/>
    </location>
</feature>
<evidence type="ECO:0000313" key="7">
    <source>
        <dbReference type="EMBL" id="EHO67035.1"/>
    </source>
</evidence>
<dbReference type="InterPro" id="IPR015890">
    <property type="entry name" value="Chorismate_C"/>
</dbReference>
<dbReference type="SUPFAM" id="SSF56322">
    <property type="entry name" value="ADC synthase"/>
    <property type="match status" value="1"/>
</dbReference>
<dbReference type="PANTHER" id="PTHR42839:SF2">
    <property type="entry name" value="ISOCHORISMATE SYNTHASE ENTC"/>
    <property type="match status" value="1"/>
</dbReference>
<organism evidence="7 8">
    <name type="scientific">Segatella maculosa OT 289</name>
    <dbReference type="NCBI Taxonomy" id="999422"/>
    <lineage>
        <taxon>Bacteria</taxon>
        <taxon>Pseudomonadati</taxon>
        <taxon>Bacteroidota</taxon>
        <taxon>Bacteroidia</taxon>
        <taxon>Bacteroidales</taxon>
        <taxon>Prevotellaceae</taxon>
        <taxon>Segatella</taxon>
    </lineage>
</organism>
<keyword evidence="4" id="KW-0413">Isomerase</keyword>